<keyword evidence="2 6" id="KW-0479">Metal-binding</keyword>
<keyword evidence="4 6" id="KW-0460">Magnesium</keyword>
<dbReference type="PIRSF" id="PIRSF017434">
    <property type="entry name" value="Purine_5'-nucleotidase"/>
    <property type="match status" value="1"/>
</dbReference>
<dbReference type="Gene3D" id="3.40.50.1000">
    <property type="entry name" value="HAD superfamily/HAD-like"/>
    <property type="match status" value="1"/>
</dbReference>
<dbReference type="AlphaFoldDB" id="A0A7J7FDT0"/>
<dbReference type="SUPFAM" id="SSF56784">
    <property type="entry name" value="HAD-like"/>
    <property type="match status" value="1"/>
</dbReference>
<gene>
    <name evidence="8" type="ORF">HPG69_011243</name>
</gene>
<dbReference type="EMBL" id="JACDTQ010000773">
    <property type="protein sequence ID" value="KAF5926117.1"/>
    <property type="molecule type" value="Genomic_DNA"/>
</dbReference>
<dbReference type="InterPro" id="IPR023214">
    <property type="entry name" value="HAD_sf"/>
</dbReference>
<evidence type="ECO:0000256" key="5">
    <source>
        <dbReference type="PIRSR" id="PIRSR017434-1"/>
    </source>
</evidence>
<feature type="active site" description="Nucleophile" evidence="5">
    <location>
        <position position="78"/>
    </location>
</feature>
<keyword evidence="9" id="KW-1185">Reference proteome</keyword>
<dbReference type="FunFam" id="3.40.50.1000:FF:000021">
    <property type="entry name" value="NT5C2 isoform 1"/>
    <property type="match status" value="1"/>
</dbReference>
<dbReference type="GO" id="GO:0046872">
    <property type="term" value="F:metal ion binding"/>
    <property type="evidence" value="ECO:0007669"/>
    <property type="project" value="UniProtKB-KW"/>
</dbReference>
<dbReference type="Proteomes" id="UP000551758">
    <property type="component" value="Unassembled WGS sequence"/>
</dbReference>
<sequence length="516" mass="59005">MDSMEPRGKPRGLVSSQDPEQDWHQCLDTVIPLRRATTCHWQSHILTHKDAPAHSGTLRQIFVNRSLALGKIRCFGFDMDYTLAAYKSPAYEALAFELLLERLVCIGYPHEILRYTYDPAFPTRGLVFDALYGNLLKVDAHGNVLLGTHGFTFLSEAEIWSFYPSKFIQRDNLQRFHILNTLFNLPETYLYACLVDFFSGCSRYTNCDTGYQHGNLFMSFRSLFQDVTEAMDNVHHSGCLKEKTLEDLEKYVEKDARIPILLGKMKEVGKVFLATNSSYNYTDAIMTYLFGVGEAEASARPWRSYFDLIVVDTHKPRFFAEGTVLRQVNTDSGKLRVGTYTGPHQHCAVYSGGSSDVVCQLLGVRGKDILYIGDHVFGDILKSKKQQGWRTCLVVPELSWELDIWAREKERMAELKRLDMHLAELYQHMDGSSCGLQVINSTKREIQRVTRELDMCYSTMGSLFRCGFRQTLFSSQLTRYADLYTATCLNFLHYPLSSLFRAAPELVGPREPPRHP</sequence>
<dbReference type="GO" id="GO:0046037">
    <property type="term" value="P:GMP metabolic process"/>
    <property type="evidence" value="ECO:0007669"/>
    <property type="project" value="UniProtKB-ARBA"/>
</dbReference>
<dbReference type="InterPro" id="IPR016695">
    <property type="entry name" value="Pur_nucleotidase"/>
</dbReference>
<dbReference type="GO" id="GO:0008253">
    <property type="term" value="F:5'-nucleotidase activity"/>
    <property type="evidence" value="ECO:0007669"/>
    <property type="project" value="TreeGrafter"/>
</dbReference>
<evidence type="ECO:0000256" key="1">
    <source>
        <dbReference type="ARBA" id="ARBA00009589"/>
    </source>
</evidence>
<protein>
    <recommendedName>
        <fullName evidence="10">5'-nucleotidase domain-containing protein 4</fullName>
    </recommendedName>
</protein>
<keyword evidence="3" id="KW-0378">Hydrolase</keyword>
<feature type="binding site" evidence="6">
    <location>
        <position position="80"/>
    </location>
    <ligand>
        <name>GMP</name>
        <dbReference type="ChEBI" id="CHEBI:58115"/>
    </ligand>
</feature>
<evidence type="ECO:0000256" key="6">
    <source>
        <dbReference type="PIRSR" id="PIRSR017434-2"/>
    </source>
</evidence>
<evidence type="ECO:0000313" key="8">
    <source>
        <dbReference type="EMBL" id="KAF5926117.1"/>
    </source>
</evidence>
<proteinExistence type="inferred from homology"/>
<dbReference type="Pfam" id="PF05761">
    <property type="entry name" value="5_nucleotid"/>
    <property type="match status" value="1"/>
</dbReference>
<dbReference type="InterPro" id="IPR036412">
    <property type="entry name" value="HAD-like_sf"/>
</dbReference>
<feature type="active site" description="Proton donor" evidence="5">
    <location>
        <position position="80"/>
    </location>
</feature>
<dbReference type="PANTHER" id="PTHR12103:SF18">
    <property type="entry name" value="5'-NUCLEOTIDASE DOMAIN-CONTAINING PROTEIN 4"/>
    <property type="match status" value="1"/>
</dbReference>
<dbReference type="InterPro" id="IPR008380">
    <property type="entry name" value="HAD-SF_hydro_IG_5-nucl"/>
</dbReference>
<evidence type="ECO:0000256" key="7">
    <source>
        <dbReference type="SAM" id="MobiDB-lite"/>
    </source>
</evidence>
<evidence type="ECO:0000256" key="3">
    <source>
        <dbReference type="ARBA" id="ARBA00022801"/>
    </source>
</evidence>
<evidence type="ECO:0000256" key="4">
    <source>
        <dbReference type="ARBA" id="ARBA00022842"/>
    </source>
</evidence>
<reference evidence="8 9" key="1">
    <citation type="journal article" date="2020" name="Mol. Biol. Evol.">
        <title>Interspecific Gene Flow and the Evolution of Specialization in Black and White Rhinoceros.</title>
        <authorList>
            <person name="Moodley Y."/>
            <person name="Westbury M.V."/>
            <person name="Russo I.M."/>
            <person name="Gopalakrishnan S."/>
            <person name="Rakotoarivelo A."/>
            <person name="Olsen R.A."/>
            <person name="Prost S."/>
            <person name="Tunstall T."/>
            <person name="Ryder O.A."/>
            <person name="Dalen L."/>
            <person name="Bruford M.W."/>
        </authorList>
    </citation>
    <scope>NUCLEOTIDE SEQUENCE [LARGE SCALE GENOMIC DNA]</scope>
    <source>
        <strain evidence="8">SBR-YM</strain>
        <tissue evidence="8">Skin</tissue>
    </source>
</reference>
<evidence type="ECO:0008006" key="10">
    <source>
        <dbReference type="Google" id="ProtNLM"/>
    </source>
</evidence>
<feature type="region of interest" description="Disordered" evidence="7">
    <location>
        <begin position="1"/>
        <end position="20"/>
    </location>
</feature>
<organism evidence="8 9">
    <name type="scientific">Diceros bicornis minor</name>
    <name type="common">South-central black rhinoceros</name>
    <dbReference type="NCBI Taxonomy" id="77932"/>
    <lineage>
        <taxon>Eukaryota</taxon>
        <taxon>Metazoa</taxon>
        <taxon>Chordata</taxon>
        <taxon>Craniata</taxon>
        <taxon>Vertebrata</taxon>
        <taxon>Euteleostomi</taxon>
        <taxon>Mammalia</taxon>
        <taxon>Eutheria</taxon>
        <taxon>Laurasiatheria</taxon>
        <taxon>Perissodactyla</taxon>
        <taxon>Rhinocerotidae</taxon>
        <taxon>Diceros</taxon>
    </lineage>
</organism>
<comment type="caution">
    <text evidence="8">The sequence shown here is derived from an EMBL/GenBank/DDBJ whole genome shotgun (WGS) entry which is preliminary data.</text>
</comment>
<comment type="similarity">
    <text evidence="1">Belongs to the 5'(3')-deoxyribonucleotidase family.</text>
</comment>
<comment type="cofactor">
    <cofactor evidence="6">
        <name>Mg(2+)</name>
        <dbReference type="ChEBI" id="CHEBI:18420"/>
    </cofactor>
    <text evidence="6">Binds 1 Mg(2+) ion per subunit.</text>
</comment>
<name>A0A7J7FDT0_DICBM</name>
<evidence type="ECO:0000256" key="2">
    <source>
        <dbReference type="ARBA" id="ARBA00022723"/>
    </source>
</evidence>
<dbReference type="GO" id="GO:0046054">
    <property type="term" value="P:dGMP metabolic process"/>
    <property type="evidence" value="ECO:0007669"/>
    <property type="project" value="UniProtKB-ARBA"/>
</dbReference>
<dbReference type="NCBIfam" id="TIGR02244">
    <property type="entry name" value="HAD-IG-Ncltidse"/>
    <property type="match status" value="1"/>
</dbReference>
<feature type="binding site" evidence="6">
    <location>
        <position position="374"/>
    </location>
    <ligand>
        <name>Mg(2+)</name>
        <dbReference type="ChEBI" id="CHEBI:18420"/>
    </ligand>
</feature>
<evidence type="ECO:0000313" key="9">
    <source>
        <dbReference type="Proteomes" id="UP000551758"/>
    </source>
</evidence>
<dbReference type="PANTHER" id="PTHR12103">
    <property type="entry name" value="5'-NUCLEOTIDASE DOMAIN-CONTAINING"/>
    <property type="match status" value="1"/>
</dbReference>
<accession>A0A7J7FDT0</accession>
<dbReference type="CDD" id="cd07522">
    <property type="entry name" value="HAD_cN-II"/>
    <property type="match status" value="1"/>
</dbReference>
<feature type="binding site" evidence="6">
    <location>
        <position position="78"/>
    </location>
    <ligand>
        <name>Mg(2+)</name>
        <dbReference type="ChEBI" id="CHEBI:18420"/>
    </ligand>
</feature>